<evidence type="ECO:0000256" key="1">
    <source>
        <dbReference type="ARBA" id="ARBA00009080"/>
    </source>
</evidence>
<dbReference type="Pfam" id="PF14833">
    <property type="entry name" value="NAD_binding_11"/>
    <property type="match status" value="1"/>
</dbReference>
<evidence type="ECO:0000259" key="5">
    <source>
        <dbReference type="Pfam" id="PF14833"/>
    </source>
</evidence>
<dbReference type="SUPFAM" id="SSF51735">
    <property type="entry name" value="NAD(P)-binding Rossmann-fold domains"/>
    <property type="match status" value="1"/>
</dbReference>
<protein>
    <submittedName>
        <fullName evidence="6">NAD(P)-dependent oxidoreductase</fullName>
    </submittedName>
</protein>
<name>A0ABT0UF66_9ACTN</name>
<comment type="caution">
    <text evidence="6">The sequence shown here is derived from an EMBL/GenBank/DDBJ whole genome shotgun (WGS) entry which is preliminary data.</text>
</comment>
<dbReference type="PANTHER" id="PTHR43060">
    <property type="entry name" value="3-HYDROXYISOBUTYRATE DEHYDROGENASE-LIKE 1, MITOCHONDRIAL-RELATED"/>
    <property type="match status" value="1"/>
</dbReference>
<evidence type="ECO:0000313" key="6">
    <source>
        <dbReference type="EMBL" id="MCM2387252.1"/>
    </source>
</evidence>
<dbReference type="InterPro" id="IPR036291">
    <property type="entry name" value="NAD(P)-bd_dom_sf"/>
</dbReference>
<reference evidence="6" key="1">
    <citation type="submission" date="2022-06" db="EMBL/GenBank/DDBJ databases">
        <title>Genome public.</title>
        <authorList>
            <person name="Sun Q."/>
        </authorList>
    </citation>
    <scope>NUCLEOTIDE SEQUENCE</scope>
    <source>
        <strain evidence="6">CWNU-1</strain>
    </source>
</reference>
<dbReference type="InterPro" id="IPR006115">
    <property type="entry name" value="6PGDH_NADP-bd"/>
</dbReference>
<feature type="domain" description="6-phosphogluconate dehydrogenase NADP-binding" evidence="4">
    <location>
        <begin position="10"/>
        <end position="162"/>
    </location>
</feature>
<dbReference type="Proteomes" id="UP001431429">
    <property type="component" value="Unassembled WGS sequence"/>
</dbReference>
<evidence type="ECO:0000256" key="3">
    <source>
        <dbReference type="ARBA" id="ARBA00023027"/>
    </source>
</evidence>
<dbReference type="PANTHER" id="PTHR43060:SF15">
    <property type="entry name" value="3-HYDROXYISOBUTYRATE DEHYDROGENASE-LIKE 1, MITOCHONDRIAL-RELATED"/>
    <property type="match status" value="1"/>
</dbReference>
<feature type="domain" description="3-hydroxyisobutyrate dehydrogenase-like NAD-binding" evidence="5">
    <location>
        <begin position="168"/>
        <end position="288"/>
    </location>
</feature>
<dbReference type="Gene3D" id="3.40.50.720">
    <property type="entry name" value="NAD(P)-binding Rossmann-like Domain"/>
    <property type="match status" value="1"/>
</dbReference>
<dbReference type="SUPFAM" id="SSF48179">
    <property type="entry name" value="6-phosphogluconate dehydrogenase C-terminal domain-like"/>
    <property type="match status" value="1"/>
</dbReference>
<dbReference type="InterPro" id="IPR029154">
    <property type="entry name" value="HIBADH-like_NADP-bd"/>
</dbReference>
<dbReference type="InterPro" id="IPR015815">
    <property type="entry name" value="HIBADH-related"/>
</dbReference>
<gene>
    <name evidence="6" type="ORF">NBG84_02805</name>
</gene>
<keyword evidence="3" id="KW-0520">NAD</keyword>
<dbReference type="InterPro" id="IPR013328">
    <property type="entry name" value="6PGD_dom2"/>
</dbReference>
<sequence length="308" mass="31344">MTTEGSDLTVGLIAPGKIGLPFAANLIADGYTVWGYRRSSMADFEAVGGKAATSAKEVAERADIIFTCVTSADALDDVISGEQGLLAAGRSDLLVVDIGAMALSRKEAARDALAAHGITMLDAPVSGTPPMVAQRQGTVFASGDRSAVERVRPALEALGRVISTGEFGSGSKMKFVANTLTFVHITAAAEAIALAKAVGLDTQLVIDTIKPSAAASTMFNVRAPMMAAGQTRPVKGTVSGAVEVAEAIMATAAEVGAAMPLMSTVRRICEAACAQGYGEEDIAVLVSVLESEPAQTVTPGLNTAGSAI</sequence>
<dbReference type="PIRSF" id="PIRSF000103">
    <property type="entry name" value="HIBADH"/>
    <property type="match status" value="1"/>
</dbReference>
<proteinExistence type="inferred from homology"/>
<keyword evidence="2" id="KW-0560">Oxidoreductase</keyword>
<dbReference type="Gene3D" id="1.10.1040.10">
    <property type="entry name" value="N-(1-d-carboxylethyl)-l-norvaline Dehydrogenase, domain 2"/>
    <property type="match status" value="1"/>
</dbReference>
<comment type="similarity">
    <text evidence="1">Belongs to the HIBADH-related family.</text>
</comment>
<dbReference type="Pfam" id="PF03446">
    <property type="entry name" value="NAD_binding_2"/>
    <property type="match status" value="1"/>
</dbReference>
<dbReference type="InterPro" id="IPR008927">
    <property type="entry name" value="6-PGluconate_DH-like_C_sf"/>
</dbReference>
<evidence type="ECO:0000313" key="7">
    <source>
        <dbReference type="Proteomes" id="UP001431429"/>
    </source>
</evidence>
<dbReference type="EMBL" id="JAMQAW010000002">
    <property type="protein sequence ID" value="MCM2387252.1"/>
    <property type="molecule type" value="Genomic_DNA"/>
</dbReference>
<evidence type="ECO:0000256" key="2">
    <source>
        <dbReference type="ARBA" id="ARBA00023002"/>
    </source>
</evidence>
<organism evidence="6 7">
    <name type="scientific">Streptomyces albipurpureus</name>
    <dbReference type="NCBI Taxonomy" id="2897419"/>
    <lineage>
        <taxon>Bacteria</taxon>
        <taxon>Bacillati</taxon>
        <taxon>Actinomycetota</taxon>
        <taxon>Actinomycetes</taxon>
        <taxon>Kitasatosporales</taxon>
        <taxon>Streptomycetaceae</taxon>
        <taxon>Streptomyces</taxon>
    </lineage>
</organism>
<evidence type="ECO:0000259" key="4">
    <source>
        <dbReference type="Pfam" id="PF03446"/>
    </source>
</evidence>
<keyword evidence="7" id="KW-1185">Reference proteome</keyword>
<accession>A0ABT0UF66</accession>